<dbReference type="InterPro" id="IPR036047">
    <property type="entry name" value="F-box-like_dom_sf"/>
</dbReference>
<dbReference type="SUPFAM" id="SSF81383">
    <property type="entry name" value="F-box domain"/>
    <property type="match status" value="1"/>
</dbReference>
<evidence type="ECO:0000256" key="1">
    <source>
        <dbReference type="SAM" id="MobiDB-lite"/>
    </source>
</evidence>
<proteinExistence type="predicted"/>
<dbReference type="Pfam" id="PF00646">
    <property type="entry name" value="F-box"/>
    <property type="match status" value="1"/>
</dbReference>
<dbReference type="EMBL" id="JAMFTS010000005">
    <property type="protein sequence ID" value="KAJ4745663.1"/>
    <property type="molecule type" value="Genomic_DNA"/>
</dbReference>
<protein>
    <submittedName>
        <fullName evidence="3">F-box/RNI-like/FBD-like domains-containing protein</fullName>
    </submittedName>
</protein>
<dbReference type="InterPro" id="IPR001810">
    <property type="entry name" value="F-box_dom"/>
</dbReference>
<dbReference type="Gene3D" id="3.80.10.10">
    <property type="entry name" value="Ribonuclease Inhibitor"/>
    <property type="match status" value="1"/>
</dbReference>
<gene>
    <name evidence="3" type="ORF">LUZ62_080068</name>
</gene>
<evidence type="ECO:0000313" key="4">
    <source>
        <dbReference type="Proteomes" id="UP001140206"/>
    </source>
</evidence>
<keyword evidence="4" id="KW-1185">Reference proteome</keyword>
<dbReference type="PANTHER" id="PTHR34223">
    <property type="entry name" value="OS11G0201299 PROTEIN"/>
    <property type="match status" value="1"/>
</dbReference>
<dbReference type="InterPro" id="IPR055411">
    <property type="entry name" value="LRR_FXL15/At3g58940/PEG3-like"/>
</dbReference>
<dbReference type="SUPFAM" id="SSF52047">
    <property type="entry name" value="RNI-like"/>
    <property type="match status" value="1"/>
</dbReference>
<dbReference type="PROSITE" id="PS50181">
    <property type="entry name" value="FBOX"/>
    <property type="match status" value="1"/>
</dbReference>
<name>A0AAV8BR79_9POAL</name>
<feature type="domain" description="F-box" evidence="2">
    <location>
        <begin position="79"/>
        <end position="115"/>
    </location>
</feature>
<dbReference type="InterPro" id="IPR053781">
    <property type="entry name" value="F-box_AtFBL13-like"/>
</dbReference>
<feature type="region of interest" description="Disordered" evidence="1">
    <location>
        <begin position="433"/>
        <end position="483"/>
    </location>
</feature>
<dbReference type="AlphaFoldDB" id="A0AAV8BR79"/>
<dbReference type="Gene3D" id="1.20.1280.50">
    <property type="match status" value="1"/>
</dbReference>
<accession>A0AAV8BR79</accession>
<dbReference type="SMART" id="SM00256">
    <property type="entry name" value="FBOX"/>
    <property type="match status" value="1"/>
</dbReference>
<feature type="compositionally biased region" description="Polar residues" evidence="1">
    <location>
        <begin position="433"/>
        <end position="461"/>
    </location>
</feature>
<comment type="caution">
    <text evidence="3">The sequence shown here is derived from an EMBL/GenBank/DDBJ whole genome shotgun (WGS) entry which is preliminary data.</text>
</comment>
<evidence type="ECO:0000313" key="3">
    <source>
        <dbReference type="EMBL" id="KAJ4745663.1"/>
    </source>
</evidence>
<dbReference type="CDD" id="cd22160">
    <property type="entry name" value="F-box_AtFBL13-like"/>
    <property type="match status" value="1"/>
</dbReference>
<reference evidence="3" key="1">
    <citation type="submission" date="2022-08" db="EMBL/GenBank/DDBJ databases">
        <authorList>
            <person name="Marques A."/>
        </authorList>
    </citation>
    <scope>NUCLEOTIDE SEQUENCE</scope>
    <source>
        <strain evidence="3">RhyPub2mFocal</strain>
        <tissue evidence="3">Leaves</tissue>
    </source>
</reference>
<dbReference type="InterPro" id="IPR053197">
    <property type="entry name" value="F-box_SCFL_complex_component"/>
</dbReference>
<dbReference type="InterPro" id="IPR032675">
    <property type="entry name" value="LRR_dom_sf"/>
</dbReference>
<organism evidence="3 4">
    <name type="scientific">Rhynchospora pubera</name>
    <dbReference type="NCBI Taxonomy" id="906938"/>
    <lineage>
        <taxon>Eukaryota</taxon>
        <taxon>Viridiplantae</taxon>
        <taxon>Streptophyta</taxon>
        <taxon>Embryophyta</taxon>
        <taxon>Tracheophyta</taxon>
        <taxon>Spermatophyta</taxon>
        <taxon>Magnoliopsida</taxon>
        <taxon>Liliopsida</taxon>
        <taxon>Poales</taxon>
        <taxon>Cyperaceae</taxon>
        <taxon>Cyperoideae</taxon>
        <taxon>Rhynchosporeae</taxon>
        <taxon>Rhynchospora</taxon>
    </lineage>
</organism>
<sequence>MVTTTIQNSNKKCHLWVLLVNQVSITHQFGTAIVSFRKQGKRESQLLKTPRRSLQSPLGFATCYLLEANAQLAANMPNIDRISNLPDHLLQHILSLLDSREAVRTCLLSKRWKKLWVGMHSLDLNICNFKTQTSWFQRSERITSFQRFVNVLLSRRDPSDLHTFRLFCQDYNVSDLLITAWTFYALRFNAKVIEMTHLNYTMLPADIFTCASIEELYLDISEIGIGIVAGGVNLPRLRKLHLYDVFSGNNGILRELLSGCPALEELKLDECKLDISVISSPQLKYLYIYSGLDMARIESIRAPNLVSLDLQLLGDELCAANFEEMPFLANVSITVFDGTGFDAKCRIISACPNVRNLKLHGRVMKDLLSTELPKCPTFFNLRKLQLYELCRTCHGDLVDGMLELSPNLKKLELRTRCHPLLNSQISVANISSQGAPSQSASNWSARTATESQLGAGATSSAPLPDMIAPKPDPSTIPGAPSVPVSDTLNDIMAGMREFFPFDG</sequence>
<evidence type="ECO:0000259" key="2">
    <source>
        <dbReference type="PROSITE" id="PS50181"/>
    </source>
</evidence>
<dbReference type="Pfam" id="PF24758">
    <property type="entry name" value="LRR_At5g56370"/>
    <property type="match status" value="1"/>
</dbReference>
<dbReference type="Proteomes" id="UP001140206">
    <property type="component" value="Chromosome 5"/>
</dbReference>